<feature type="non-terminal residue" evidence="9">
    <location>
        <position position="304"/>
    </location>
</feature>
<dbReference type="EC" id="4.2.1.51" evidence="2"/>
<dbReference type="InParanoid" id="B7G3D2"/>
<gene>
    <name evidence="9" type="ORF">PHATRDRAFT_3267</name>
</gene>
<dbReference type="Gene3D" id="3.40.190.10">
    <property type="entry name" value="Periplasmic binding protein-like II"/>
    <property type="match status" value="2"/>
</dbReference>
<dbReference type="PROSITE" id="PS00857">
    <property type="entry name" value="PREPHENATE_DEHYDR_1"/>
    <property type="match status" value="1"/>
</dbReference>
<dbReference type="InterPro" id="IPR001086">
    <property type="entry name" value="Preph_deHydtase"/>
</dbReference>
<dbReference type="PaxDb" id="2850-Phatr3267"/>
<dbReference type="GeneID" id="7202463"/>
<dbReference type="InterPro" id="IPR045865">
    <property type="entry name" value="ACT-like_dom_sf"/>
</dbReference>
<dbReference type="Gene3D" id="3.30.70.260">
    <property type="match status" value="1"/>
</dbReference>
<dbReference type="GO" id="GO:0009094">
    <property type="term" value="P:L-phenylalanine biosynthetic process"/>
    <property type="evidence" value="ECO:0007669"/>
    <property type="project" value="UniProtKB-UniPathway"/>
</dbReference>
<dbReference type="PROSITE" id="PS51671">
    <property type="entry name" value="ACT"/>
    <property type="match status" value="1"/>
</dbReference>
<evidence type="ECO:0000256" key="3">
    <source>
        <dbReference type="ARBA" id="ARBA00022605"/>
    </source>
</evidence>
<evidence type="ECO:0000313" key="10">
    <source>
        <dbReference type="Proteomes" id="UP000000759"/>
    </source>
</evidence>
<keyword evidence="4" id="KW-0057">Aromatic amino acid biosynthesis</keyword>
<dbReference type="PIRSF" id="PIRSF001500">
    <property type="entry name" value="Chor_mut_pdt_Ppr"/>
    <property type="match status" value="1"/>
</dbReference>
<dbReference type="KEGG" id="pti:PHATRDRAFT_3267"/>
<dbReference type="SUPFAM" id="SSF55021">
    <property type="entry name" value="ACT-like"/>
    <property type="match status" value="1"/>
</dbReference>
<dbReference type="HOGENOM" id="CLU_440501_0_0_1"/>
<evidence type="ECO:0000256" key="5">
    <source>
        <dbReference type="ARBA" id="ARBA00023222"/>
    </source>
</evidence>
<sequence length="304" mass="33652">MRVAYQGVSGAYSEKATRELLGPKVTAVGHPNFEACFRAVASGECDYACLPIENSLGGSIHENYDLMLRYDLTIIGEHDFRVKHCLLAKPGVRREDIKYAISHPQALAQCDNFLRGLGITPVATYDTAGSAKMISEGEGLPERPKCTPENTAAIASDLAGKTYGLNCLGEGIEDDDTNFTRFLLLSRKDVVQYLTKKIPAKTSVVFTLPNTPGALYKALACFASRDIDFSKIESRPTSASLLNFLKFKSQQMGKKARNKADLPRFRYCFYLDFLANQLDENTQNALAHLREQADFVRILGSYPQ</sequence>
<evidence type="ECO:0000259" key="7">
    <source>
        <dbReference type="PROSITE" id="PS51171"/>
    </source>
</evidence>
<dbReference type="Pfam" id="PF00800">
    <property type="entry name" value="PDT"/>
    <property type="match status" value="1"/>
</dbReference>
<dbReference type="OrthoDB" id="2414662at2759"/>
<dbReference type="PANTHER" id="PTHR21022">
    <property type="entry name" value="PREPHENATE DEHYDRATASE P PROTEIN"/>
    <property type="match status" value="1"/>
</dbReference>
<evidence type="ECO:0000259" key="8">
    <source>
        <dbReference type="PROSITE" id="PS51671"/>
    </source>
</evidence>
<reference evidence="9 10" key="1">
    <citation type="journal article" date="2008" name="Nature">
        <title>The Phaeodactylum genome reveals the evolutionary history of diatom genomes.</title>
        <authorList>
            <person name="Bowler C."/>
            <person name="Allen A.E."/>
            <person name="Badger J.H."/>
            <person name="Grimwood J."/>
            <person name="Jabbari K."/>
            <person name="Kuo A."/>
            <person name="Maheswari U."/>
            <person name="Martens C."/>
            <person name="Maumus F."/>
            <person name="Otillar R.P."/>
            <person name="Rayko E."/>
            <person name="Salamov A."/>
            <person name="Vandepoele K."/>
            <person name="Beszteri B."/>
            <person name="Gruber A."/>
            <person name="Heijde M."/>
            <person name="Katinka M."/>
            <person name="Mock T."/>
            <person name="Valentin K."/>
            <person name="Verret F."/>
            <person name="Berges J.A."/>
            <person name="Brownlee C."/>
            <person name="Cadoret J.P."/>
            <person name="Chiovitti A."/>
            <person name="Choi C.J."/>
            <person name="Coesel S."/>
            <person name="De Martino A."/>
            <person name="Detter J.C."/>
            <person name="Durkin C."/>
            <person name="Falciatore A."/>
            <person name="Fournet J."/>
            <person name="Haruta M."/>
            <person name="Huysman M.J."/>
            <person name="Jenkins B.D."/>
            <person name="Jiroutova K."/>
            <person name="Jorgensen R.E."/>
            <person name="Joubert Y."/>
            <person name="Kaplan A."/>
            <person name="Kroger N."/>
            <person name="Kroth P.G."/>
            <person name="La Roche J."/>
            <person name="Lindquist E."/>
            <person name="Lommer M."/>
            <person name="Martin-Jezequel V."/>
            <person name="Lopez P.J."/>
            <person name="Lucas S."/>
            <person name="Mangogna M."/>
            <person name="McGinnis K."/>
            <person name="Medlin L.K."/>
            <person name="Montsant A."/>
            <person name="Oudot-Le Secq M.P."/>
            <person name="Napoli C."/>
            <person name="Obornik M."/>
            <person name="Parker M.S."/>
            <person name="Petit J.L."/>
            <person name="Porcel B.M."/>
            <person name="Poulsen N."/>
            <person name="Robison M."/>
            <person name="Rychlewski L."/>
            <person name="Rynearson T.A."/>
            <person name="Schmutz J."/>
            <person name="Shapiro H."/>
            <person name="Siaut M."/>
            <person name="Stanley M."/>
            <person name="Sussman M.R."/>
            <person name="Taylor A.R."/>
            <person name="Vardi A."/>
            <person name="von Dassow P."/>
            <person name="Vyverman W."/>
            <person name="Willis A."/>
            <person name="Wyrwicz L.S."/>
            <person name="Rokhsar D.S."/>
            <person name="Weissenbach J."/>
            <person name="Armbrust E.V."/>
            <person name="Green B.R."/>
            <person name="Van de Peer Y."/>
            <person name="Grigoriev I.V."/>
        </authorList>
    </citation>
    <scope>NUCLEOTIDE SEQUENCE [LARGE SCALE GENOMIC DNA]</scope>
    <source>
        <strain evidence="9 10">CCAP 1055/1</strain>
    </source>
</reference>
<feature type="domain" description="Prephenate dehydratase" evidence="7">
    <location>
        <begin position="2"/>
        <end position="187"/>
    </location>
</feature>
<dbReference type="InterPro" id="IPR008242">
    <property type="entry name" value="Chor_mutase/pphenate_deHydtase"/>
</dbReference>
<proteinExistence type="predicted"/>
<dbReference type="UniPathway" id="UPA00121">
    <property type="reaction ID" value="UER00345"/>
</dbReference>
<dbReference type="EMBL" id="CM000615">
    <property type="protein sequence ID" value="EEC46980.1"/>
    <property type="molecule type" value="Genomic_DNA"/>
</dbReference>
<evidence type="ECO:0000256" key="2">
    <source>
        <dbReference type="ARBA" id="ARBA00013147"/>
    </source>
</evidence>
<dbReference type="RefSeq" id="XP_002181766.1">
    <property type="nucleotide sequence ID" value="XM_002181730.1"/>
</dbReference>
<keyword evidence="10" id="KW-1185">Reference proteome</keyword>
<evidence type="ECO:0000256" key="4">
    <source>
        <dbReference type="ARBA" id="ARBA00023141"/>
    </source>
</evidence>
<keyword evidence="5" id="KW-0584">Phenylalanine biosynthesis</keyword>
<dbReference type="eggNOG" id="KOG2797">
    <property type="taxonomic scope" value="Eukaryota"/>
</dbReference>
<protein>
    <recommendedName>
        <fullName evidence="2">prephenate dehydratase</fullName>
        <ecNumber evidence="2">4.2.1.51</ecNumber>
    </recommendedName>
</protein>
<keyword evidence="3" id="KW-0028">Amino-acid biosynthesis</keyword>
<dbReference type="Proteomes" id="UP000000759">
    <property type="component" value="Chromosome 13"/>
</dbReference>
<dbReference type="STRING" id="556484.B7G3D2"/>
<dbReference type="AlphaFoldDB" id="B7G3D2"/>
<keyword evidence="6" id="KW-0456">Lyase</keyword>
<dbReference type="GO" id="GO:0004664">
    <property type="term" value="F:prephenate dehydratase activity"/>
    <property type="evidence" value="ECO:0007669"/>
    <property type="project" value="UniProtKB-EC"/>
</dbReference>
<dbReference type="PANTHER" id="PTHR21022:SF19">
    <property type="entry name" value="PREPHENATE DEHYDRATASE-RELATED"/>
    <property type="match status" value="1"/>
</dbReference>
<dbReference type="SUPFAM" id="SSF53850">
    <property type="entry name" value="Periplasmic binding protein-like II"/>
    <property type="match status" value="1"/>
</dbReference>
<dbReference type="GO" id="GO:0005737">
    <property type="term" value="C:cytoplasm"/>
    <property type="evidence" value="ECO:0007669"/>
    <property type="project" value="TreeGrafter"/>
</dbReference>
<dbReference type="CDD" id="cd13631">
    <property type="entry name" value="PBP2_Ct-PDT_like"/>
    <property type="match status" value="1"/>
</dbReference>
<evidence type="ECO:0000256" key="1">
    <source>
        <dbReference type="ARBA" id="ARBA00004741"/>
    </source>
</evidence>
<accession>B7G3D2</accession>
<dbReference type="PROSITE" id="PS51171">
    <property type="entry name" value="PREPHENATE_DEHYDR_3"/>
    <property type="match status" value="1"/>
</dbReference>
<dbReference type="InterPro" id="IPR018528">
    <property type="entry name" value="Preph_deHydtase_CS"/>
</dbReference>
<evidence type="ECO:0000313" key="9">
    <source>
        <dbReference type="EMBL" id="EEC46980.1"/>
    </source>
</evidence>
<name>B7G3D2_PHATC</name>
<dbReference type="InterPro" id="IPR002912">
    <property type="entry name" value="ACT_dom"/>
</dbReference>
<reference evidence="10" key="2">
    <citation type="submission" date="2008-08" db="EMBL/GenBank/DDBJ databases">
        <authorList>
            <consortium name="Diatom Consortium"/>
            <person name="Grigoriev I."/>
            <person name="Grimwood J."/>
            <person name="Kuo A."/>
            <person name="Otillar R.P."/>
            <person name="Salamov A."/>
            <person name="Detter J.C."/>
            <person name="Lindquist E."/>
            <person name="Shapiro H."/>
            <person name="Lucas S."/>
            <person name="Glavina del Rio T."/>
            <person name="Pitluck S."/>
            <person name="Rokhsar D."/>
            <person name="Bowler C."/>
        </authorList>
    </citation>
    <scope>GENOME REANNOTATION</scope>
    <source>
        <strain evidence="10">CCAP 1055/1</strain>
    </source>
</reference>
<feature type="domain" description="ACT" evidence="8">
    <location>
        <begin position="203"/>
        <end position="303"/>
    </location>
</feature>
<comment type="pathway">
    <text evidence="1">Amino-acid biosynthesis; L-phenylalanine biosynthesis; phenylpyruvate from prephenate: step 1/1.</text>
</comment>
<dbReference type="CDD" id="cd04905">
    <property type="entry name" value="ACT_CM-PDT"/>
    <property type="match status" value="1"/>
</dbReference>
<evidence type="ECO:0000256" key="6">
    <source>
        <dbReference type="ARBA" id="ARBA00023239"/>
    </source>
</evidence>
<organism evidence="9 10">
    <name type="scientific">Phaeodactylum tricornutum (strain CCAP 1055/1)</name>
    <dbReference type="NCBI Taxonomy" id="556484"/>
    <lineage>
        <taxon>Eukaryota</taxon>
        <taxon>Sar</taxon>
        <taxon>Stramenopiles</taxon>
        <taxon>Ochrophyta</taxon>
        <taxon>Bacillariophyta</taxon>
        <taxon>Bacillariophyceae</taxon>
        <taxon>Bacillariophycidae</taxon>
        <taxon>Naviculales</taxon>
        <taxon>Phaeodactylaceae</taxon>
        <taxon>Phaeodactylum</taxon>
    </lineage>
</organism>